<feature type="region of interest" description="Carboxyphosphate synthetic domain" evidence="8">
    <location>
        <begin position="1"/>
        <end position="401"/>
    </location>
</feature>
<evidence type="ECO:0000256" key="7">
    <source>
        <dbReference type="ARBA" id="ARBA00022975"/>
    </source>
</evidence>
<dbReference type="InterPro" id="IPR058047">
    <property type="entry name" value="CPSase_preATP-grasp"/>
</dbReference>
<accession>A0ABS6EJK7</accession>
<feature type="region of interest" description="Carbamoyl phosphate synthetic domain" evidence="8">
    <location>
        <begin position="547"/>
        <end position="929"/>
    </location>
</feature>
<keyword evidence="6 8" id="KW-0067">ATP-binding</keyword>
<feature type="binding site" evidence="8">
    <location>
        <position position="820"/>
    </location>
    <ligand>
        <name>Mn(2+)</name>
        <dbReference type="ChEBI" id="CHEBI:29035"/>
        <label>3</label>
    </ligand>
</feature>
<dbReference type="Pfam" id="PF02787">
    <property type="entry name" value="CPSase_L_D3"/>
    <property type="match status" value="1"/>
</dbReference>
<evidence type="ECO:0000256" key="8">
    <source>
        <dbReference type="HAMAP-Rule" id="MF_01210"/>
    </source>
</evidence>
<dbReference type="InterPro" id="IPR006275">
    <property type="entry name" value="CPSase_lsu"/>
</dbReference>
<feature type="binding site" evidence="8">
    <location>
        <position position="779"/>
    </location>
    <ligand>
        <name>ATP</name>
        <dbReference type="ChEBI" id="CHEBI:30616"/>
        <label>2</label>
    </ligand>
</feature>
<feature type="binding site" evidence="8">
    <location>
        <position position="832"/>
    </location>
    <ligand>
        <name>Mg(2+)</name>
        <dbReference type="ChEBI" id="CHEBI:18420"/>
        <label>3</label>
    </ligand>
</feature>
<evidence type="ECO:0000256" key="2">
    <source>
        <dbReference type="ARBA" id="ARBA00022571"/>
    </source>
</evidence>
<gene>
    <name evidence="8 11" type="primary">carB</name>
    <name evidence="11" type="ORF">KQI86_13785</name>
</gene>
<feature type="binding site" evidence="8">
    <location>
        <position position="298"/>
    </location>
    <ligand>
        <name>ATP</name>
        <dbReference type="ChEBI" id="CHEBI:30616"/>
        <label>1</label>
    </ligand>
</feature>
<proteinExistence type="inferred from homology"/>
<dbReference type="PROSITE" id="PS00867">
    <property type="entry name" value="CPSASE_2"/>
    <property type="match status" value="2"/>
</dbReference>
<keyword evidence="12" id="KW-1185">Reference proteome</keyword>
<dbReference type="NCBIfam" id="NF009455">
    <property type="entry name" value="PRK12815.1"/>
    <property type="match status" value="1"/>
</dbReference>
<dbReference type="NCBIfam" id="NF003671">
    <property type="entry name" value="PRK05294.1"/>
    <property type="match status" value="1"/>
</dbReference>
<comment type="function">
    <text evidence="8">Large subunit of the glutamine-dependent carbamoyl phosphate synthetase (CPSase). CPSase catalyzes the formation of carbamoyl phosphate from the ammonia moiety of glutamine, carbonate, and phosphate donated by ATP, constituting the first step of 2 biosynthetic pathways, one leading to arginine and/or urea and the other to pyrimidine nucleotides. The large subunit (synthetase) binds the substrates ammonia (free or transferred from glutamine from the small subunit), hydrogencarbonate and ATP and carries out an ATP-coupled ligase reaction, activating hydrogencarbonate by forming carboxy phosphate which reacts with ammonia to form carbamoyl phosphate.</text>
</comment>
<feature type="binding site" evidence="8">
    <location>
        <position position="746"/>
    </location>
    <ligand>
        <name>ATP</name>
        <dbReference type="ChEBI" id="CHEBI:30616"/>
        <label>2</label>
    </ligand>
</feature>
<keyword evidence="4 8" id="KW-0677">Repeat</keyword>
<feature type="binding site" evidence="8">
    <location>
        <position position="242"/>
    </location>
    <ligand>
        <name>ATP</name>
        <dbReference type="ChEBI" id="CHEBI:30616"/>
        <label>1</label>
    </ligand>
</feature>
<dbReference type="PROSITE" id="PS51855">
    <property type="entry name" value="MGS"/>
    <property type="match status" value="1"/>
</dbReference>
<feature type="binding site" evidence="8">
    <location>
        <position position="129"/>
    </location>
    <ligand>
        <name>ATP</name>
        <dbReference type="ChEBI" id="CHEBI:30616"/>
        <label>1</label>
    </ligand>
</feature>
<dbReference type="SMART" id="SM01209">
    <property type="entry name" value="GARS_A"/>
    <property type="match status" value="1"/>
</dbReference>
<dbReference type="PANTHER" id="PTHR11405:SF53">
    <property type="entry name" value="CARBAMOYL-PHOSPHATE SYNTHASE [AMMONIA], MITOCHONDRIAL"/>
    <property type="match status" value="1"/>
</dbReference>
<feature type="binding site" evidence="8">
    <location>
        <position position="210"/>
    </location>
    <ligand>
        <name>ATP</name>
        <dbReference type="ChEBI" id="CHEBI:30616"/>
        <label>1</label>
    </ligand>
</feature>
<dbReference type="Pfam" id="PF25596">
    <property type="entry name" value="CPSase_L_D1"/>
    <property type="match status" value="2"/>
</dbReference>
<feature type="binding site" evidence="8">
    <location>
        <position position="298"/>
    </location>
    <ligand>
        <name>Mn(2+)</name>
        <dbReference type="ChEBI" id="CHEBI:29035"/>
        <label>1</label>
    </ligand>
</feature>
<feature type="binding site" evidence="8">
    <location>
        <position position="300"/>
    </location>
    <ligand>
        <name>Mn(2+)</name>
        <dbReference type="ChEBI" id="CHEBI:29035"/>
        <label>2</label>
    </ligand>
</feature>
<feature type="binding site" evidence="8">
    <location>
        <position position="832"/>
    </location>
    <ligand>
        <name>Mg(2+)</name>
        <dbReference type="ChEBI" id="CHEBI:18420"/>
        <label>4</label>
    </ligand>
</feature>
<keyword evidence="2 8" id="KW-0055">Arginine biosynthesis</keyword>
<name>A0ABS6EJK7_9CLOT</name>
<comment type="cofactor">
    <cofactor evidence="8">
        <name>Mg(2+)</name>
        <dbReference type="ChEBI" id="CHEBI:18420"/>
    </cofactor>
    <cofactor evidence="8">
        <name>Mn(2+)</name>
        <dbReference type="ChEBI" id="CHEBI:29035"/>
    </cofactor>
    <text evidence="8">Binds 4 Mg(2+) or Mn(2+) ions per subunit.</text>
</comment>
<feature type="region of interest" description="Allosteric domain" evidence="8">
    <location>
        <begin position="930"/>
        <end position="1063"/>
    </location>
</feature>
<dbReference type="RefSeq" id="WP_216439938.1">
    <property type="nucleotide sequence ID" value="NZ_JAHLQF010000003.1"/>
</dbReference>
<feature type="binding site" evidence="8">
    <location>
        <position position="834"/>
    </location>
    <ligand>
        <name>Mn(2+)</name>
        <dbReference type="ChEBI" id="CHEBI:29035"/>
        <label>4</label>
    </ligand>
</feature>
<comment type="subunit">
    <text evidence="8">Composed of two chains; the small (or glutamine) chain promotes the hydrolysis of glutamine to ammonia, which is used by the large (or ammonia) chain to synthesize carbamoyl phosphate. Tetramer of heterodimers (alpha,beta)4.</text>
</comment>
<feature type="binding site" evidence="8">
    <location>
        <position position="284"/>
    </location>
    <ligand>
        <name>Mg(2+)</name>
        <dbReference type="ChEBI" id="CHEBI:18420"/>
        <label>1</label>
    </ligand>
</feature>
<evidence type="ECO:0000256" key="1">
    <source>
        <dbReference type="ARBA" id="ARBA00009799"/>
    </source>
</evidence>
<dbReference type="InterPro" id="IPR011761">
    <property type="entry name" value="ATP-grasp"/>
</dbReference>
<keyword evidence="8" id="KW-0028">Amino-acid biosynthesis</keyword>
<sequence>MPLDKTLNKVIILGSGPIIIGQGAEFDYSGTQACKALKEEGIEVVLVNSNPATIMTDNHIADRIYIEPLNEETLEKIIEKEKPQGILAGFGGQTALNLAMKLKDNGVLDRYNVRMLGVNSEAIKKAESREEFKNLMLEIGEPTPMSIIATRMEECEEFVEKYGFPVIIRPAYTLGGTGGGIANNLQELREICKLGLKLSPINQILLEQSVAGWKEIEFEVIRDKKDNCIIICSMENFDPVGIHTGDSIVVAPCQTLRDKEYQMLRKSSIDIIRSLKLEGGCNVQFALHPTSMEYIVIEVNPRVSRSSALASKATGYPIAKIAAKIAIGYSLDEIKNSVTGSSSACFEPVVDYVVTKIPKWPFDKFTKAERTLGTQMKATGEVMSIGRSFENSLLKGIISLDGKFTSLKMKELEKINKEELLEIIKLTDDRRVFAIAEGLKKGLSKNLINEVTGIDLWFLNGVENIINMEKRVEKESLSKEFLREIKELGFTDKLISELKGISTEEIERLREEYAVHPVYKMVDTCGGEFKSSTPYYYSSYELDNENIITEDKKVLIIGSGPIRIGQGIEFDYCSVHGIWGIKKAGYKAIIINNNPETVSTDFDTGDKLYFEPIYIENIMDVIREEKVEGVILELGGQTSINLAEELNRRGVKILGTSFQGIDLGEDRDKFKEFLDELNISSPEGIAVINEEEAYKAAEKIGYPVVVRPSYVIGGRAMEVVYNKESLEKYIKEAVSLSMDHPILIDRYIKGIEIEVDALCDGEEILIPGIMEHMERTGVHSGDSMIVYPTLSLKEEVINKIVEYTRKIGIGINIKGLLNIQYAYDGEKVYVIEVNPRASRTVPILSKIIGIPMVNISVQIKLGRTLKECGYGVGLAPTKNLYAVKVPVFSGEKLNNADIYLGPEMKSTGEVLGIGKSLEEALYKGFMGAGIPVHNGGNLYVSLKDVDRLESIDVFKEYIKLGFKIYATSGTARYLMENGIACEEKDFEQGEIMIKNGEISLVINTPTRGNELYREGFKLRRTCSQYRVPTFTCIDTAKAYLTVVDMVAKSNTSISYNTMEEYFS</sequence>
<dbReference type="GO" id="GO:0004088">
    <property type="term" value="F:carbamoyl-phosphate synthase (glutamine-hydrolyzing) activity"/>
    <property type="evidence" value="ECO:0007669"/>
    <property type="project" value="UniProtKB-EC"/>
</dbReference>
<feature type="binding site" evidence="8">
    <location>
        <position position="284"/>
    </location>
    <ligand>
        <name>ATP</name>
        <dbReference type="ChEBI" id="CHEBI:30616"/>
        <label>1</label>
    </ligand>
</feature>
<feature type="binding site" evidence="8">
    <location>
        <position position="707"/>
    </location>
    <ligand>
        <name>ATP</name>
        <dbReference type="ChEBI" id="CHEBI:30616"/>
        <label>2</label>
    </ligand>
</feature>
<comment type="caution">
    <text evidence="11">The sequence shown here is derived from an EMBL/GenBank/DDBJ whole genome shotgun (WGS) entry which is preliminary data.</text>
</comment>
<feature type="binding site" evidence="8">
    <location>
        <position position="298"/>
    </location>
    <ligand>
        <name>Mg(2+)</name>
        <dbReference type="ChEBI" id="CHEBI:18420"/>
        <label>2</label>
    </ligand>
</feature>
<dbReference type="InterPro" id="IPR033937">
    <property type="entry name" value="MGS_CPS_CarB"/>
</dbReference>
<evidence type="ECO:0000259" key="9">
    <source>
        <dbReference type="PROSITE" id="PS50975"/>
    </source>
</evidence>
<feature type="binding site" evidence="8">
    <location>
        <position position="748"/>
    </location>
    <ligand>
        <name>ATP</name>
        <dbReference type="ChEBI" id="CHEBI:30616"/>
        <label>2</label>
    </ligand>
</feature>
<evidence type="ECO:0000259" key="10">
    <source>
        <dbReference type="PROSITE" id="PS51855"/>
    </source>
</evidence>
<keyword evidence="3 8" id="KW-0436">Ligase</keyword>
<feature type="binding site" evidence="8">
    <location>
        <position position="780"/>
    </location>
    <ligand>
        <name>ATP</name>
        <dbReference type="ChEBI" id="CHEBI:30616"/>
        <label>2</label>
    </ligand>
</feature>
<feature type="binding site" evidence="8">
    <location>
        <position position="778"/>
    </location>
    <ligand>
        <name>ATP</name>
        <dbReference type="ChEBI" id="CHEBI:30616"/>
        <label>2</label>
    </ligand>
</feature>
<feature type="binding site" evidence="8">
    <location>
        <position position="176"/>
    </location>
    <ligand>
        <name>ATP</name>
        <dbReference type="ChEBI" id="CHEBI:30616"/>
        <label>1</label>
    </ligand>
</feature>
<feature type="domain" description="MGS-like" evidence="10">
    <location>
        <begin position="928"/>
        <end position="1063"/>
    </location>
</feature>
<feature type="binding site" evidence="8">
    <location>
        <position position="215"/>
    </location>
    <ligand>
        <name>ATP</name>
        <dbReference type="ChEBI" id="CHEBI:30616"/>
        <label>1</label>
    </ligand>
</feature>
<dbReference type="SMART" id="SM01096">
    <property type="entry name" value="CPSase_L_D3"/>
    <property type="match status" value="1"/>
</dbReference>
<dbReference type="PANTHER" id="PTHR11405">
    <property type="entry name" value="CARBAMOYLTRANSFERASE FAMILY MEMBER"/>
    <property type="match status" value="1"/>
</dbReference>
<feature type="binding site" evidence="8">
    <location>
        <position position="175"/>
    </location>
    <ligand>
        <name>ATP</name>
        <dbReference type="ChEBI" id="CHEBI:30616"/>
        <label>1</label>
    </ligand>
</feature>
<reference evidence="11 12" key="1">
    <citation type="submission" date="2021-06" db="EMBL/GenBank/DDBJ databases">
        <authorList>
            <person name="Sun Q."/>
            <person name="Li D."/>
        </authorList>
    </citation>
    <scope>NUCLEOTIDE SEQUENCE [LARGE SCALE GENOMIC DNA]</scope>
    <source>
        <strain evidence="11 12">MSJ-11</strain>
    </source>
</reference>
<dbReference type="PROSITE" id="PS50975">
    <property type="entry name" value="ATP_GRASP"/>
    <property type="match status" value="2"/>
</dbReference>
<feature type="binding site" evidence="8">
    <location>
        <position position="298"/>
    </location>
    <ligand>
        <name>Mg(2+)</name>
        <dbReference type="ChEBI" id="CHEBI:18420"/>
        <label>1</label>
    </ligand>
</feature>
<feature type="domain" description="ATP-grasp" evidence="9">
    <location>
        <begin position="671"/>
        <end position="861"/>
    </location>
</feature>
<feature type="binding site" evidence="8">
    <location>
        <position position="298"/>
    </location>
    <ligand>
        <name>Mn(2+)</name>
        <dbReference type="ChEBI" id="CHEBI:29035"/>
        <label>2</label>
    </ligand>
</feature>
<feature type="domain" description="ATP-grasp" evidence="9">
    <location>
        <begin position="133"/>
        <end position="327"/>
    </location>
</feature>
<dbReference type="CDD" id="cd01424">
    <property type="entry name" value="MGS_CPS_II"/>
    <property type="match status" value="1"/>
</dbReference>
<evidence type="ECO:0000256" key="6">
    <source>
        <dbReference type="ARBA" id="ARBA00022840"/>
    </source>
</evidence>
<evidence type="ECO:0000256" key="3">
    <source>
        <dbReference type="ARBA" id="ARBA00022598"/>
    </source>
</evidence>
<dbReference type="EC" id="6.3.5.5" evidence="8"/>
<feature type="binding site" evidence="8">
    <location>
        <position position="834"/>
    </location>
    <ligand>
        <name>Mg(2+)</name>
        <dbReference type="ChEBI" id="CHEBI:18420"/>
        <label>4</label>
    </ligand>
</feature>
<dbReference type="EC" id="6.3.4.16" evidence="8"/>
<comment type="domain">
    <text evidence="8">The large subunit is composed of 2 ATP-grasp domains that are involved in binding the 2 ATP molecules needed for carbamoyl phosphate synthesis. The N-terminal ATP-grasp domain (referred to as the carboxyphosphate synthetic component) catalyzes the ATP-dependent phosphorylation of hydrogencarbonate to carboxyphosphate and the subsequent nucleophilic attack by ammonia to form a carbamate intermediate. The C-terminal ATP-grasp domain (referred to as the carbamoyl phosphate synthetic component) then catalyzes the phosphorylation of carbamate with the second ATP to form the end product carbamoyl phosphate. The reactive and unstable enzyme intermediates are sequentially channeled from one active site to the next through the interior of the protein over a distance of at least 96 A.</text>
</comment>
<dbReference type="SMART" id="SM00851">
    <property type="entry name" value="MGS"/>
    <property type="match status" value="1"/>
</dbReference>
<dbReference type="Proteomes" id="UP000726170">
    <property type="component" value="Unassembled WGS sequence"/>
</dbReference>
<protein>
    <recommendedName>
        <fullName evidence="8">Carbamoyl phosphate synthase large chain</fullName>
        <ecNumber evidence="8">6.3.4.16</ecNumber>
        <ecNumber evidence="8">6.3.5.5</ecNumber>
    </recommendedName>
    <alternativeName>
        <fullName evidence="8">Carbamoyl phosphate synthetase ammonia chain</fullName>
    </alternativeName>
</protein>
<comment type="pathway">
    <text evidence="8">Amino-acid biosynthesis; L-arginine biosynthesis; carbamoyl phosphate from bicarbonate: step 1/1.</text>
</comment>
<feature type="binding site" evidence="8">
    <location>
        <position position="300"/>
    </location>
    <ligand>
        <name>Mg(2+)</name>
        <dbReference type="ChEBI" id="CHEBI:18420"/>
        <label>2</label>
    </ligand>
</feature>
<dbReference type="HAMAP" id="MF_01210_B">
    <property type="entry name" value="CPSase_L_chain_B"/>
    <property type="match status" value="1"/>
</dbReference>
<dbReference type="Pfam" id="PF02786">
    <property type="entry name" value="CPSase_L_D2"/>
    <property type="match status" value="2"/>
</dbReference>
<feature type="binding site" evidence="8">
    <location>
        <position position="832"/>
    </location>
    <ligand>
        <name>Mn(2+)</name>
        <dbReference type="ChEBI" id="CHEBI:29035"/>
        <label>3</label>
    </ligand>
</feature>
<dbReference type="InterPro" id="IPR005479">
    <property type="entry name" value="CPAse_ATP-bd"/>
</dbReference>
<feature type="binding site" evidence="8">
    <location>
        <position position="832"/>
    </location>
    <ligand>
        <name>Mn(2+)</name>
        <dbReference type="ChEBI" id="CHEBI:29035"/>
        <label>4</label>
    </ligand>
</feature>
<keyword evidence="5 8" id="KW-0547">Nucleotide-binding</keyword>
<dbReference type="PROSITE" id="PS00866">
    <property type="entry name" value="CPSASE_1"/>
    <property type="match status" value="2"/>
</dbReference>
<feature type="binding site" evidence="8">
    <location>
        <position position="777"/>
    </location>
    <ligand>
        <name>ATP</name>
        <dbReference type="ChEBI" id="CHEBI:30616"/>
        <label>2</label>
    </ligand>
</feature>
<organism evidence="11 12">
    <name type="scientific">Clostridium mobile</name>
    <dbReference type="NCBI Taxonomy" id="2841512"/>
    <lineage>
        <taxon>Bacteria</taxon>
        <taxon>Bacillati</taxon>
        <taxon>Bacillota</taxon>
        <taxon>Clostridia</taxon>
        <taxon>Eubacteriales</taxon>
        <taxon>Clostridiaceae</taxon>
        <taxon>Clostridium</taxon>
    </lineage>
</organism>
<comment type="caution">
    <text evidence="8">Lacks conserved residue(s) required for the propagation of feature annotation.</text>
</comment>
<dbReference type="Pfam" id="PF02142">
    <property type="entry name" value="MGS"/>
    <property type="match status" value="1"/>
</dbReference>
<evidence type="ECO:0000256" key="5">
    <source>
        <dbReference type="ARBA" id="ARBA00022741"/>
    </source>
</evidence>
<keyword evidence="7 8" id="KW-0665">Pyrimidine biosynthesis</keyword>
<comment type="pathway">
    <text evidence="8">Pyrimidine metabolism; UMP biosynthesis via de novo pathway; (S)-dihydroorotate from bicarbonate: step 1/3.</text>
</comment>
<feature type="binding site" evidence="8">
    <location>
        <position position="208"/>
    </location>
    <ligand>
        <name>ATP</name>
        <dbReference type="ChEBI" id="CHEBI:30616"/>
        <label>1</label>
    </ligand>
</feature>
<feature type="binding site" evidence="8">
    <location>
        <position position="241"/>
    </location>
    <ligand>
        <name>ATP</name>
        <dbReference type="ChEBI" id="CHEBI:30616"/>
        <label>1</label>
    </ligand>
</feature>
<evidence type="ECO:0000313" key="12">
    <source>
        <dbReference type="Proteomes" id="UP000726170"/>
    </source>
</evidence>
<evidence type="ECO:0000313" key="11">
    <source>
        <dbReference type="EMBL" id="MBU5485389.1"/>
    </source>
</evidence>
<feature type="binding site" evidence="8">
    <location>
        <position position="820"/>
    </location>
    <ligand>
        <name>Mg(2+)</name>
        <dbReference type="ChEBI" id="CHEBI:18420"/>
        <label>3</label>
    </ligand>
</feature>
<feature type="binding site" evidence="8">
    <location>
        <position position="820"/>
    </location>
    <ligand>
        <name>ATP</name>
        <dbReference type="ChEBI" id="CHEBI:30616"/>
        <label>2</label>
    </ligand>
</feature>
<feature type="binding site" evidence="8">
    <location>
        <position position="752"/>
    </location>
    <ligand>
        <name>ATP</name>
        <dbReference type="ChEBI" id="CHEBI:30616"/>
        <label>2</label>
    </ligand>
</feature>
<dbReference type="NCBIfam" id="TIGR01369">
    <property type="entry name" value="CPSaseII_lrg"/>
    <property type="match status" value="1"/>
</dbReference>
<evidence type="ECO:0000256" key="4">
    <source>
        <dbReference type="ARBA" id="ARBA00022737"/>
    </source>
</evidence>
<dbReference type="InterPro" id="IPR005480">
    <property type="entry name" value="CPSase_lsu_oligo"/>
</dbReference>
<dbReference type="InterPro" id="IPR011607">
    <property type="entry name" value="MGS-like_dom"/>
</dbReference>
<dbReference type="HAMAP" id="MF_01210_A">
    <property type="entry name" value="CPSase_L_chain_A"/>
    <property type="match status" value="1"/>
</dbReference>
<dbReference type="EMBL" id="JAHLQF010000003">
    <property type="protein sequence ID" value="MBU5485389.1"/>
    <property type="molecule type" value="Genomic_DNA"/>
</dbReference>
<comment type="catalytic activity">
    <reaction evidence="8">
        <text>hydrogencarbonate + L-glutamine + 2 ATP + H2O = carbamoyl phosphate + L-glutamate + 2 ADP + phosphate + 2 H(+)</text>
        <dbReference type="Rhea" id="RHEA:18633"/>
        <dbReference type="ChEBI" id="CHEBI:15377"/>
        <dbReference type="ChEBI" id="CHEBI:15378"/>
        <dbReference type="ChEBI" id="CHEBI:17544"/>
        <dbReference type="ChEBI" id="CHEBI:29985"/>
        <dbReference type="ChEBI" id="CHEBI:30616"/>
        <dbReference type="ChEBI" id="CHEBI:43474"/>
        <dbReference type="ChEBI" id="CHEBI:58228"/>
        <dbReference type="ChEBI" id="CHEBI:58359"/>
        <dbReference type="ChEBI" id="CHEBI:456216"/>
        <dbReference type="EC" id="6.3.5.5"/>
    </reaction>
</comment>
<feature type="binding site" evidence="8">
    <location>
        <position position="169"/>
    </location>
    <ligand>
        <name>ATP</name>
        <dbReference type="ChEBI" id="CHEBI:30616"/>
        <label>1</label>
    </ligand>
</feature>
<feature type="binding site" evidence="8">
    <location>
        <position position="832"/>
    </location>
    <ligand>
        <name>ATP</name>
        <dbReference type="ChEBI" id="CHEBI:30616"/>
        <label>2</label>
    </ligand>
</feature>
<feature type="binding site" evidence="8">
    <location>
        <position position="243"/>
    </location>
    <ligand>
        <name>ATP</name>
        <dbReference type="ChEBI" id="CHEBI:30616"/>
        <label>1</label>
    </ligand>
</feature>
<comment type="similarity">
    <text evidence="1 8">Belongs to the CarB family.</text>
</comment>
<comment type="catalytic activity">
    <reaction evidence="8">
        <text>hydrogencarbonate + NH4(+) + 2 ATP = carbamoyl phosphate + 2 ADP + phosphate + 2 H(+)</text>
        <dbReference type="Rhea" id="RHEA:18029"/>
        <dbReference type="ChEBI" id="CHEBI:15378"/>
        <dbReference type="ChEBI" id="CHEBI:17544"/>
        <dbReference type="ChEBI" id="CHEBI:28938"/>
        <dbReference type="ChEBI" id="CHEBI:30616"/>
        <dbReference type="ChEBI" id="CHEBI:43474"/>
        <dbReference type="ChEBI" id="CHEBI:58228"/>
        <dbReference type="ChEBI" id="CHEBI:456216"/>
        <dbReference type="EC" id="6.3.4.16"/>
    </reaction>
</comment>
<feature type="binding site" evidence="8">
    <location>
        <position position="284"/>
    </location>
    <ligand>
        <name>Mn(2+)</name>
        <dbReference type="ChEBI" id="CHEBI:29035"/>
        <label>1</label>
    </ligand>
</feature>